<dbReference type="OrthoDB" id="1935586at2759"/>
<comment type="caution">
    <text evidence="1">The sequence shown here is derived from an EMBL/GenBank/DDBJ whole genome shotgun (WGS) entry which is preliminary data.</text>
</comment>
<accession>A0A371F935</accession>
<dbReference type="InterPro" id="IPR012337">
    <property type="entry name" value="RNaseH-like_sf"/>
</dbReference>
<dbReference type="Proteomes" id="UP000257109">
    <property type="component" value="Unassembled WGS sequence"/>
</dbReference>
<protein>
    <recommendedName>
        <fullName evidence="3">Integrase catalytic domain-containing protein</fullName>
    </recommendedName>
</protein>
<dbReference type="PANTHER" id="PTHR35046:SF9">
    <property type="entry name" value="RNA-DIRECTED DNA POLYMERASE"/>
    <property type="match status" value="1"/>
</dbReference>
<reference evidence="1" key="1">
    <citation type="submission" date="2018-05" db="EMBL/GenBank/DDBJ databases">
        <title>Draft genome of Mucuna pruriens seed.</title>
        <authorList>
            <person name="Nnadi N.E."/>
            <person name="Vos R."/>
            <person name="Hasami M.H."/>
            <person name="Devisetty U.K."/>
            <person name="Aguiy J.C."/>
        </authorList>
    </citation>
    <scope>NUCLEOTIDE SEQUENCE [LARGE SCALE GENOMIC DNA]</scope>
    <source>
        <strain evidence="1">JCA_2017</strain>
    </source>
</reference>
<dbReference type="SUPFAM" id="SSF53098">
    <property type="entry name" value="Ribonuclease H-like"/>
    <property type="match status" value="1"/>
</dbReference>
<keyword evidence="2" id="KW-1185">Reference proteome</keyword>
<evidence type="ECO:0000313" key="2">
    <source>
        <dbReference type="Proteomes" id="UP000257109"/>
    </source>
</evidence>
<evidence type="ECO:0000313" key="1">
    <source>
        <dbReference type="EMBL" id="RDX74809.1"/>
    </source>
</evidence>
<name>A0A371F935_MUCPR</name>
<organism evidence="1 2">
    <name type="scientific">Mucuna pruriens</name>
    <name type="common">Velvet bean</name>
    <name type="synonym">Dolichos pruriens</name>
    <dbReference type="NCBI Taxonomy" id="157652"/>
    <lineage>
        <taxon>Eukaryota</taxon>
        <taxon>Viridiplantae</taxon>
        <taxon>Streptophyta</taxon>
        <taxon>Embryophyta</taxon>
        <taxon>Tracheophyta</taxon>
        <taxon>Spermatophyta</taxon>
        <taxon>Magnoliopsida</taxon>
        <taxon>eudicotyledons</taxon>
        <taxon>Gunneridae</taxon>
        <taxon>Pentapetalae</taxon>
        <taxon>rosids</taxon>
        <taxon>fabids</taxon>
        <taxon>Fabales</taxon>
        <taxon>Fabaceae</taxon>
        <taxon>Papilionoideae</taxon>
        <taxon>50 kb inversion clade</taxon>
        <taxon>NPAAA clade</taxon>
        <taxon>indigoferoid/millettioid clade</taxon>
        <taxon>Phaseoleae</taxon>
        <taxon>Mucuna</taxon>
    </lineage>
</organism>
<dbReference type="SUPFAM" id="SSF56672">
    <property type="entry name" value="DNA/RNA polymerases"/>
    <property type="match status" value="1"/>
</dbReference>
<dbReference type="PANTHER" id="PTHR35046">
    <property type="entry name" value="ZINC KNUCKLE (CCHC-TYPE) FAMILY PROTEIN"/>
    <property type="match status" value="1"/>
</dbReference>
<dbReference type="AlphaFoldDB" id="A0A371F935"/>
<proteinExistence type="predicted"/>
<dbReference type="Gene3D" id="3.30.420.10">
    <property type="entry name" value="Ribonuclease H-like superfamily/Ribonuclease H"/>
    <property type="match status" value="1"/>
</dbReference>
<sequence length="110" mass="12721">MGVQVDVEKVKAIQEWPTPKTLSEVRSFQGLASFYRRFSKMTHFIPCHKVDDACNVGNLFFKEVVRLHGLPKTIVSNRDSKFLGCFWRILWSKLDTKLLFSTTCHPQMDG</sequence>
<dbReference type="GO" id="GO:0003676">
    <property type="term" value="F:nucleic acid binding"/>
    <property type="evidence" value="ECO:0007669"/>
    <property type="project" value="InterPro"/>
</dbReference>
<evidence type="ECO:0008006" key="3">
    <source>
        <dbReference type="Google" id="ProtNLM"/>
    </source>
</evidence>
<dbReference type="InterPro" id="IPR043502">
    <property type="entry name" value="DNA/RNA_pol_sf"/>
</dbReference>
<gene>
    <name evidence="1" type="ORF">CR513_45389</name>
</gene>
<dbReference type="InterPro" id="IPR036397">
    <property type="entry name" value="RNaseH_sf"/>
</dbReference>
<dbReference type="EMBL" id="QJKJ01010052">
    <property type="protein sequence ID" value="RDX74809.1"/>
    <property type="molecule type" value="Genomic_DNA"/>
</dbReference>
<feature type="non-terminal residue" evidence="1">
    <location>
        <position position="1"/>
    </location>
</feature>